<sequence>MDLVKERSQRDLQTLKDNSVPRMEKKNKTPSKISCKKKRKKKLSPSASVIHNALGTYERARIRMRKKWS</sequence>
<feature type="region of interest" description="Disordered" evidence="1">
    <location>
        <begin position="1"/>
        <end position="46"/>
    </location>
</feature>
<feature type="compositionally biased region" description="Basic and acidic residues" evidence="1">
    <location>
        <begin position="1"/>
        <end position="14"/>
    </location>
</feature>
<accession>A0A7T8KFC5</accession>
<gene>
    <name evidence="2" type="ORF">FKW44_007861</name>
</gene>
<name>A0A7T8KFC5_CALRO</name>
<dbReference type="Proteomes" id="UP000595437">
    <property type="component" value="Chromosome 5"/>
</dbReference>
<evidence type="ECO:0000256" key="1">
    <source>
        <dbReference type="SAM" id="MobiDB-lite"/>
    </source>
</evidence>
<proteinExistence type="predicted"/>
<dbReference type="EMBL" id="CP045894">
    <property type="protein sequence ID" value="QQP54879.1"/>
    <property type="molecule type" value="Genomic_DNA"/>
</dbReference>
<evidence type="ECO:0000313" key="3">
    <source>
        <dbReference type="Proteomes" id="UP000595437"/>
    </source>
</evidence>
<protein>
    <submittedName>
        <fullName evidence="2">Uncharacterized protein</fullName>
    </submittedName>
</protein>
<evidence type="ECO:0000313" key="2">
    <source>
        <dbReference type="EMBL" id="QQP54879.1"/>
    </source>
</evidence>
<dbReference type="AlphaFoldDB" id="A0A7T8KFC5"/>
<keyword evidence="3" id="KW-1185">Reference proteome</keyword>
<reference evidence="3" key="1">
    <citation type="submission" date="2021-01" db="EMBL/GenBank/DDBJ databases">
        <title>Caligus Genome Assembly.</title>
        <authorList>
            <person name="Gallardo-Escarate C."/>
        </authorList>
    </citation>
    <scope>NUCLEOTIDE SEQUENCE [LARGE SCALE GENOMIC DNA]</scope>
</reference>
<feature type="compositionally biased region" description="Basic residues" evidence="1">
    <location>
        <begin position="34"/>
        <end position="43"/>
    </location>
</feature>
<organism evidence="2 3">
    <name type="scientific">Caligus rogercresseyi</name>
    <name type="common">Sea louse</name>
    <dbReference type="NCBI Taxonomy" id="217165"/>
    <lineage>
        <taxon>Eukaryota</taxon>
        <taxon>Metazoa</taxon>
        <taxon>Ecdysozoa</taxon>
        <taxon>Arthropoda</taxon>
        <taxon>Crustacea</taxon>
        <taxon>Multicrustacea</taxon>
        <taxon>Hexanauplia</taxon>
        <taxon>Copepoda</taxon>
        <taxon>Siphonostomatoida</taxon>
        <taxon>Caligidae</taxon>
        <taxon>Caligus</taxon>
    </lineage>
</organism>